<organism evidence="1 2">
    <name type="scientific">Hymenobacter lapidarius</name>
    <dbReference type="NCBI Taxonomy" id="1908237"/>
    <lineage>
        <taxon>Bacteria</taxon>
        <taxon>Pseudomonadati</taxon>
        <taxon>Bacteroidota</taxon>
        <taxon>Cytophagia</taxon>
        <taxon>Cytophagales</taxon>
        <taxon>Hymenobacteraceae</taxon>
        <taxon>Hymenobacter</taxon>
    </lineage>
</organism>
<evidence type="ECO:0000313" key="1">
    <source>
        <dbReference type="EMBL" id="OGX88048.1"/>
    </source>
</evidence>
<gene>
    <name evidence="1" type="ORF">BEN47_09880</name>
</gene>
<evidence type="ECO:0000313" key="2">
    <source>
        <dbReference type="Proteomes" id="UP000176294"/>
    </source>
</evidence>
<accession>A0A1G1TAZ2</accession>
<proteinExistence type="predicted"/>
<dbReference type="Proteomes" id="UP000176294">
    <property type="component" value="Unassembled WGS sequence"/>
</dbReference>
<dbReference type="AlphaFoldDB" id="A0A1G1TAZ2"/>
<dbReference type="EMBL" id="MDZB01000068">
    <property type="protein sequence ID" value="OGX88048.1"/>
    <property type="molecule type" value="Genomic_DNA"/>
</dbReference>
<reference evidence="1 2" key="1">
    <citation type="submission" date="2016-08" db="EMBL/GenBank/DDBJ databases">
        <title>Hymenobacter coccineus sp. nov., Hymenobacter lapidarius sp. nov. and Hymenobacter glacialis sp. nov., isolated from Antarctic soil.</title>
        <authorList>
            <person name="Sedlacek I."/>
            <person name="Kralova S."/>
            <person name="Kyrova K."/>
            <person name="Maslanova I."/>
            <person name="Stankova E."/>
            <person name="Vrbovska V."/>
            <person name="Nemec M."/>
            <person name="Bartak M."/>
            <person name="Svec P."/>
            <person name="Busse H.-J."/>
            <person name="Pantucek R."/>
        </authorList>
    </citation>
    <scope>NUCLEOTIDE SEQUENCE [LARGE SCALE GENOMIC DNA]</scope>
    <source>
        <strain evidence="1 2">CCM 8643</strain>
    </source>
</reference>
<protein>
    <submittedName>
        <fullName evidence="1">Uncharacterized protein</fullName>
    </submittedName>
</protein>
<sequence length="72" mass="8109">MFLFGWKRLHYGPRLLVILQKSPPQFKAKSRLPLILNASTSIAQRFLCYFVFAGHQAASPGGDGMDFARLIL</sequence>
<keyword evidence="2" id="KW-1185">Reference proteome</keyword>
<dbReference type="STRING" id="1908237.BEN47_09880"/>
<comment type="caution">
    <text evidence="1">The sequence shown here is derived from an EMBL/GenBank/DDBJ whole genome shotgun (WGS) entry which is preliminary data.</text>
</comment>
<name>A0A1G1TAZ2_9BACT</name>